<dbReference type="Proteomes" id="UP000254640">
    <property type="component" value="Unassembled WGS sequence"/>
</dbReference>
<evidence type="ECO:0000313" key="1">
    <source>
        <dbReference type="EMBL" id="SUB14972.1"/>
    </source>
</evidence>
<dbReference type="InterPro" id="IPR020126">
    <property type="entry name" value="DUF2732"/>
</dbReference>
<dbReference type="Pfam" id="PF10809">
    <property type="entry name" value="DUF2732"/>
    <property type="match status" value="1"/>
</dbReference>
<organism evidence="1 2">
    <name type="scientific">Enterobacter agglomerans</name>
    <name type="common">Erwinia herbicola</name>
    <name type="synonym">Pantoea agglomerans</name>
    <dbReference type="NCBI Taxonomy" id="549"/>
    <lineage>
        <taxon>Bacteria</taxon>
        <taxon>Pseudomonadati</taxon>
        <taxon>Pseudomonadota</taxon>
        <taxon>Gammaproteobacteria</taxon>
        <taxon>Enterobacterales</taxon>
        <taxon>Erwiniaceae</taxon>
        <taxon>Pantoea</taxon>
        <taxon>Pantoea agglomerans group</taxon>
    </lineage>
</organism>
<evidence type="ECO:0000313" key="2">
    <source>
        <dbReference type="Proteomes" id="UP000254640"/>
    </source>
</evidence>
<dbReference type="EMBL" id="UGSO01000001">
    <property type="protein sequence ID" value="SUB14972.1"/>
    <property type="molecule type" value="Genomic_DNA"/>
</dbReference>
<protein>
    <submittedName>
        <fullName evidence="1">Protein of uncharacterized function (DUF2732)</fullName>
    </submittedName>
</protein>
<gene>
    <name evidence="1" type="ORF">NCTC9381_00835</name>
</gene>
<keyword evidence="2" id="KW-1185">Reference proteome</keyword>
<dbReference type="RefSeq" id="WP_062758455.1">
    <property type="nucleotide sequence ID" value="NZ_CP077366.1"/>
</dbReference>
<accession>A0A379ABP3</accession>
<sequence length="75" mass="8595">MRNTETRNFEADADTLNALLSKAKTEQRSDDVLAVSIRIAALVIHARKHEMSAPEIIELLDKEAERFEHQARELH</sequence>
<reference evidence="1 2" key="1">
    <citation type="submission" date="2018-06" db="EMBL/GenBank/DDBJ databases">
        <authorList>
            <consortium name="Pathogen Informatics"/>
            <person name="Doyle S."/>
        </authorList>
    </citation>
    <scope>NUCLEOTIDE SEQUENCE [LARGE SCALE GENOMIC DNA]</scope>
    <source>
        <strain evidence="1 2">NCTC9381</strain>
    </source>
</reference>
<proteinExistence type="predicted"/>
<dbReference type="AlphaFoldDB" id="A0A379ABP3"/>
<dbReference type="GeneID" id="66824598"/>
<name>A0A379ABP3_ENTAG</name>